<dbReference type="EMBL" id="AHKC01008986">
    <property type="protein sequence ID" value="EKF34302.1"/>
    <property type="molecule type" value="Genomic_DNA"/>
</dbReference>
<feature type="domain" description="CN hydrolase" evidence="2">
    <location>
        <begin position="86"/>
        <end position="332"/>
    </location>
</feature>
<dbReference type="Gene3D" id="3.60.110.10">
    <property type="entry name" value="Carbon-nitrogen hydrolase"/>
    <property type="match status" value="1"/>
</dbReference>
<dbReference type="PANTHER" id="PTHR23088">
    <property type="entry name" value="NITRILASE-RELATED"/>
    <property type="match status" value="1"/>
</dbReference>
<dbReference type="PROSITE" id="PS50263">
    <property type="entry name" value="CN_HYDROLASE"/>
    <property type="match status" value="1"/>
</dbReference>
<evidence type="ECO:0000256" key="1">
    <source>
        <dbReference type="ARBA" id="ARBA00022801"/>
    </source>
</evidence>
<evidence type="ECO:0000313" key="4">
    <source>
        <dbReference type="Proteomes" id="UP000007350"/>
    </source>
</evidence>
<dbReference type="GO" id="GO:0006541">
    <property type="term" value="P:glutamine metabolic process"/>
    <property type="evidence" value="ECO:0007669"/>
    <property type="project" value="TreeGrafter"/>
</dbReference>
<dbReference type="GO" id="GO:0006107">
    <property type="term" value="P:oxaloacetate metabolic process"/>
    <property type="evidence" value="ECO:0007669"/>
    <property type="project" value="TreeGrafter"/>
</dbReference>
<dbReference type="OrthoDB" id="10250282at2759"/>
<dbReference type="GO" id="GO:0005739">
    <property type="term" value="C:mitochondrion"/>
    <property type="evidence" value="ECO:0007669"/>
    <property type="project" value="TreeGrafter"/>
</dbReference>
<gene>
    <name evidence="3" type="ORF">MOQ_002376</name>
</gene>
<dbReference type="AlphaFoldDB" id="K2NZL9"/>
<name>K2NZL9_TRYCR</name>
<proteinExistence type="predicted"/>
<reference evidence="3 4" key="1">
    <citation type="journal article" date="2012" name="BMC Genomics">
        <title>Comparative genomic analysis of human infective Trypanosoma cruzi lineages with the bat-restricted subspecies T. cruzi marinkellei.</title>
        <authorList>
            <person name="Franzen O."/>
            <person name="Talavera-Lopez C."/>
            <person name="Ochaya S."/>
            <person name="Butler C.E."/>
            <person name="Messenger L.A."/>
            <person name="Lewis M.D."/>
            <person name="Llewellyn M.S."/>
            <person name="Marinkelle C.J."/>
            <person name="Tyler K.M."/>
            <person name="Miles M.A."/>
            <person name="Andersson B."/>
        </authorList>
    </citation>
    <scope>NUCLEOTIDE SEQUENCE [LARGE SCALE GENOMIC DNA]</scope>
    <source>
        <strain evidence="3 4">B7</strain>
    </source>
</reference>
<sequence>GGFFYFLGGPRPTKEPVRTVLRPSKKFFLGRSDCFSNPFFLCSRHFFFSCFPHKYVYFRLCALSLKIFRFRVYLFTFVCERKMSTLRVSLCQMAVEKSKESNLSKAVGMIAAAAKRGSNLAVLPECFMCPYGTKYFDEYAEEIRPGCPTYDSISKVAKESNIWVVAGSMPERSGGKLYNSSMVFDSAGNLRHVHRKVHLFQIHSETVQMDEGEVLTAGNTAIPVSMNDKIKFGVGICFDVRYPPLAWKYAQEGTSFLVYPGAFNMFTGPIHWELSARARAMDNQQYVLLCSPARDPNAEYVAWGHSMVTDPLGRVIATAEEGEAYVDAELDFDLIKDARKRIPIIDGTRNDIYSLRWQ</sequence>
<dbReference type="SUPFAM" id="SSF56317">
    <property type="entry name" value="Carbon-nitrogen hydrolase"/>
    <property type="match status" value="1"/>
</dbReference>
<evidence type="ECO:0000259" key="2">
    <source>
        <dbReference type="PROSITE" id="PS50263"/>
    </source>
</evidence>
<dbReference type="InterPro" id="IPR036526">
    <property type="entry name" value="C-N_Hydrolase_sf"/>
</dbReference>
<protein>
    <submittedName>
        <fullName evidence="3">Nitrilase, putative</fullName>
    </submittedName>
</protein>
<keyword evidence="4" id="KW-1185">Reference proteome</keyword>
<keyword evidence="1" id="KW-0378">Hydrolase</keyword>
<dbReference type="PANTHER" id="PTHR23088:SF30">
    <property type="entry name" value="OMEGA-AMIDASE NIT2"/>
    <property type="match status" value="1"/>
</dbReference>
<dbReference type="Proteomes" id="UP000007350">
    <property type="component" value="Unassembled WGS sequence"/>
</dbReference>
<dbReference type="InterPro" id="IPR003010">
    <property type="entry name" value="C-N_Hydrolase"/>
</dbReference>
<organism evidence="3 4">
    <name type="scientific">Trypanosoma cruzi marinkellei</name>
    <dbReference type="NCBI Taxonomy" id="85056"/>
    <lineage>
        <taxon>Eukaryota</taxon>
        <taxon>Discoba</taxon>
        <taxon>Euglenozoa</taxon>
        <taxon>Kinetoplastea</taxon>
        <taxon>Metakinetoplastina</taxon>
        <taxon>Trypanosomatida</taxon>
        <taxon>Trypanosomatidae</taxon>
        <taxon>Trypanosoma</taxon>
        <taxon>Schizotrypanum</taxon>
    </lineage>
</organism>
<accession>K2NZL9</accession>
<comment type="caution">
    <text evidence="3">The sequence shown here is derived from an EMBL/GenBank/DDBJ whole genome shotgun (WGS) entry which is preliminary data.</text>
</comment>
<dbReference type="GO" id="GO:0006528">
    <property type="term" value="P:asparagine metabolic process"/>
    <property type="evidence" value="ECO:0007669"/>
    <property type="project" value="TreeGrafter"/>
</dbReference>
<dbReference type="InterPro" id="IPR045254">
    <property type="entry name" value="Nit1/2_C-N_Hydrolase"/>
</dbReference>
<feature type="non-terminal residue" evidence="3">
    <location>
        <position position="1"/>
    </location>
</feature>
<dbReference type="CDD" id="cd07572">
    <property type="entry name" value="nit"/>
    <property type="match status" value="1"/>
</dbReference>
<dbReference type="Pfam" id="PF00795">
    <property type="entry name" value="CN_hydrolase"/>
    <property type="match status" value="1"/>
</dbReference>
<evidence type="ECO:0000313" key="3">
    <source>
        <dbReference type="EMBL" id="EKF34302.1"/>
    </source>
</evidence>
<dbReference type="GO" id="GO:0050152">
    <property type="term" value="F:omega-amidase activity"/>
    <property type="evidence" value="ECO:0007669"/>
    <property type="project" value="TreeGrafter"/>
</dbReference>